<name>A0ABM7WT95_9BACT</name>
<proteinExistence type="predicted"/>
<feature type="domain" description="Peptidase M24" evidence="1">
    <location>
        <begin position="139"/>
        <end position="371"/>
    </location>
</feature>
<sequence length="390" mass="40595">MDTREHAERIGRLQEALRARSLSGALLLHAVDVFYLSGTRQNGALFVPAEGAALLLVRKSLARARAEAAIADVRPFPSSKELAGVLGAATGRVGATFDAVPQATLDWWRRQLPAAELVDVSGVLREQRSVKSAVERAILRDGGARIASVLAEVPRFLRAGAREIDVSAEIEARLRRAGNEGSPRLRGFNAELFVGIVAAGASASAPGYFDGPVVGPGLGAAYPQGASTKVIAAGEPVLLDFTGVFGGYVVDMTRIAVVGALAPELERAFGVALEIQAEVAGALRPGAIGEALWERARARAEAAGLGDRFMGPPGDQARFVGHGVGLELDELPVLAPGFKAPLVEGQVVAIEPKFVFPGVGAVGIENTWIVTRGGGEKVTALADEVLRVGA</sequence>
<dbReference type="RefSeq" id="WP_248360388.1">
    <property type="nucleotide sequence ID" value="NZ_AP025591.1"/>
</dbReference>
<dbReference type="PANTHER" id="PTHR46112">
    <property type="entry name" value="AMINOPEPTIDASE"/>
    <property type="match status" value="1"/>
</dbReference>
<dbReference type="InterPro" id="IPR000994">
    <property type="entry name" value="Pept_M24"/>
</dbReference>
<dbReference type="Pfam" id="PF00557">
    <property type="entry name" value="Peptidase_M24"/>
    <property type="match status" value="1"/>
</dbReference>
<dbReference type="EMBL" id="AP025591">
    <property type="protein sequence ID" value="BDG02700.1"/>
    <property type="molecule type" value="Genomic_DNA"/>
</dbReference>
<dbReference type="Gene3D" id="3.40.350.10">
    <property type="entry name" value="Creatinase/prolidase N-terminal domain"/>
    <property type="match status" value="1"/>
</dbReference>
<keyword evidence="4" id="KW-1185">Reference proteome</keyword>
<dbReference type="InterPro" id="IPR029149">
    <property type="entry name" value="Creatin/AminoP/Spt16_N"/>
</dbReference>
<evidence type="ECO:0000313" key="3">
    <source>
        <dbReference type="EMBL" id="BDG02700.1"/>
    </source>
</evidence>
<evidence type="ECO:0000313" key="4">
    <source>
        <dbReference type="Proteomes" id="UP001162891"/>
    </source>
</evidence>
<protein>
    <submittedName>
        <fullName evidence="3">Peptidase M24</fullName>
    </submittedName>
</protein>
<dbReference type="InterPro" id="IPR036005">
    <property type="entry name" value="Creatinase/aminopeptidase-like"/>
</dbReference>
<dbReference type="PANTHER" id="PTHR46112:SF2">
    <property type="entry name" value="XAA-PRO AMINOPEPTIDASE P-RELATED"/>
    <property type="match status" value="1"/>
</dbReference>
<dbReference type="Gene3D" id="3.90.230.10">
    <property type="entry name" value="Creatinase/methionine aminopeptidase superfamily"/>
    <property type="match status" value="1"/>
</dbReference>
<accession>A0ABM7WT95</accession>
<dbReference type="InterPro" id="IPR050659">
    <property type="entry name" value="Peptidase_M24B"/>
</dbReference>
<feature type="domain" description="Creatinase N-terminal" evidence="2">
    <location>
        <begin position="9"/>
        <end position="130"/>
    </location>
</feature>
<reference evidence="4" key="1">
    <citation type="journal article" date="2022" name="Int. J. Syst. Evol. Microbiol.">
        <title>Anaeromyxobacter oryzae sp. nov., Anaeromyxobacter diazotrophicus sp. nov. and Anaeromyxobacter paludicola sp. nov., isolated from paddy soils.</title>
        <authorList>
            <person name="Itoh H."/>
            <person name="Xu Z."/>
            <person name="Mise K."/>
            <person name="Masuda Y."/>
            <person name="Ushijima N."/>
            <person name="Hayakawa C."/>
            <person name="Shiratori Y."/>
            <person name="Senoo K."/>
        </authorList>
    </citation>
    <scope>NUCLEOTIDE SEQUENCE [LARGE SCALE GENOMIC DNA]</scope>
    <source>
        <strain evidence="4">Red232</strain>
    </source>
</reference>
<dbReference type="SUPFAM" id="SSF55920">
    <property type="entry name" value="Creatinase/aminopeptidase"/>
    <property type="match status" value="1"/>
</dbReference>
<dbReference type="Pfam" id="PF01321">
    <property type="entry name" value="Creatinase_N"/>
    <property type="match status" value="1"/>
</dbReference>
<gene>
    <name evidence="3" type="ORF">AMOR_16960</name>
</gene>
<dbReference type="Proteomes" id="UP001162891">
    <property type="component" value="Chromosome"/>
</dbReference>
<evidence type="ECO:0000259" key="2">
    <source>
        <dbReference type="Pfam" id="PF01321"/>
    </source>
</evidence>
<dbReference type="InterPro" id="IPR000587">
    <property type="entry name" value="Creatinase_N"/>
</dbReference>
<evidence type="ECO:0000259" key="1">
    <source>
        <dbReference type="Pfam" id="PF00557"/>
    </source>
</evidence>
<organism evidence="3 4">
    <name type="scientific">Anaeromyxobacter oryzae</name>
    <dbReference type="NCBI Taxonomy" id="2918170"/>
    <lineage>
        <taxon>Bacteria</taxon>
        <taxon>Pseudomonadati</taxon>
        <taxon>Myxococcota</taxon>
        <taxon>Myxococcia</taxon>
        <taxon>Myxococcales</taxon>
        <taxon>Cystobacterineae</taxon>
        <taxon>Anaeromyxobacteraceae</taxon>
        <taxon>Anaeromyxobacter</taxon>
    </lineage>
</organism>
<dbReference type="SUPFAM" id="SSF53092">
    <property type="entry name" value="Creatinase/prolidase N-terminal domain"/>
    <property type="match status" value="1"/>
</dbReference>